<dbReference type="InterPro" id="IPR010562">
    <property type="entry name" value="Haemolymph_juvenile_hormone-bd"/>
</dbReference>
<dbReference type="HOGENOM" id="CLU_069908_5_0_1"/>
<evidence type="ECO:0000256" key="2">
    <source>
        <dbReference type="ARBA" id="ARBA00023108"/>
    </source>
</evidence>
<dbReference type="CTD" id="8235286"/>
<dbReference type="Gene3D" id="3.15.10.30">
    <property type="entry name" value="Haemolymph juvenile hormone binding protein"/>
    <property type="match status" value="1"/>
</dbReference>
<keyword evidence="7" id="KW-1185">Reference proteome</keyword>
<organism>
    <name type="scientific">Pediculus humanus subsp. corporis</name>
    <name type="common">Body louse</name>
    <dbReference type="NCBI Taxonomy" id="121224"/>
    <lineage>
        <taxon>Eukaryota</taxon>
        <taxon>Metazoa</taxon>
        <taxon>Ecdysozoa</taxon>
        <taxon>Arthropoda</taxon>
        <taxon>Hexapoda</taxon>
        <taxon>Insecta</taxon>
        <taxon>Pterygota</taxon>
        <taxon>Neoptera</taxon>
        <taxon>Paraneoptera</taxon>
        <taxon>Psocodea</taxon>
        <taxon>Troctomorpha</taxon>
        <taxon>Phthiraptera</taxon>
        <taxon>Anoplura</taxon>
        <taxon>Pediculidae</taxon>
        <taxon>Pediculus</taxon>
    </lineage>
</organism>
<dbReference type="EnsemblMetazoa" id="PHUM534960-RA">
    <property type="protein sequence ID" value="PHUM534960-PA"/>
    <property type="gene ID" value="PHUM534960"/>
</dbReference>
<feature type="chain" id="PRO_5011412774" evidence="4">
    <location>
        <begin position="20"/>
        <end position="249"/>
    </location>
</feature>
<dbReference type="eggNOG" id="ENOG502SQ5W">
    <property type="taxonomic scope" value="Eukaryota"/>
</dbReference>
<evidence type="ECO:0000256" key="1">
    <source>
        <dbReference type="ARBA" id="ARBA00022729"/>
    </source>
</evidence>
<dbReference type="EMBL" id="AAZO01006492">
    <property type="status" value="NOT_ANNOTATED_CDS"/>
    <property type="molecule type" value="Genomic_DNA"/>
</dbReference>
<dbReference type="PANTHER" id="PTHR11008">
    <property type="entry name" value="PROTEIN TAKEOUT-LIKE PROTEIN"/>
    <property type="match status" value="1"/>
</dbReference>
<feature type="signal peptide" evidence="4">
    <location>
        <begin position="1"/>
        <end position="19"/>
    </location>
</feature>
<sequence length="249" mass="28017">MNKIFFNLFFFFIFLTVQAKDLPSYIKACQRNSPTVNDCLKKATAVLQPYMSKGIKELNIPSFEPLTIPMIKIEQGTGSVSFKATLNNLKIFGLSDYVFSDFRGTFTNNGVNFDGKVNFEKLKLISDYVIEGNVLLLPIRGNGEFTANITDTTANFANMAIITKKKDMEHLQVKDSTLKLDIKDAKVHFANLFNGNAVLSQTTNDFLNDNSKDIVNEIKPAIESVIGMLIDDLINKLFKTIPYDKLFPK</sequence>
<dbReference type="FunFam" id="3.15.10.30:FF:000001">
    <property type="entry name" value="Takeout-like protein 1"/>
    <property type="match status" value="1"/>
</dbReference>
<reference evidence="5" key="2">
    <citation type="submission" date="2007-04" db="EMBL/GenBank/DDBJ databases">
        <title>The genome of the human body louse.</title>
        <authorList>
            <consortium name="The Human Body Louse Genome Consortium"/>
            <person name="Kirkness E."/>
            <person name="Walenz B."/>
            <person name="Hass B."/>
            <person name="Bruggner R."/>
            <person name="Strausberg R."/>
        </authorList>
    </citation>
    <scope>NUCLEOTIDE SEQUENCE</scope>
    <source>
        <strain evidence="5">USDA</strain>
    </source>
</reference>
<dbReference type="OMA" id="SEFQIHE"/>
<evidence type="ECO:0000313" key="7">
    <source>
        <dbReference type="Proteomes" id="UP000009046"/>
    </source>
</evidence>
<dbReference type="EMBL" id="DS235853">
    <property type="protein sequence ID" value="EEB18803.1"/>
    <property type="molecule type" value="Genomic_DNA"/>
</dbReference>
<evidence type="ECO:0000256" key="4">
    <source>
        <dbReference type="SAM" id="SignalP"/>
    </source>
</evidence>
<dbReference type="InterPro" id="IPR038606">
    <property type="entry name" value="To_sf"/>
</dbReference>
<dbReference type="KEGG" id="phu:Phum_PHUM534960"/>
<dbReference type="OrthoDB" id="7419171at2759"/>
<dbReference type="RefSeq" id="XP_002431541.1">
    <property type="nucleotide sequence ID" value="XM_002431496.1"/>
</dbReference>
<protein>
    <submittedName>
        <fullName evidence="5">Protein takeout, putative</fullName>
    </submittedName>
</protein>
<dbReference type="PANTHER" id="PTHR11008:SF41">
    <property type="entry name" value="RE70318P"/>
    <property type="match status" value="1"/>
</dbReference>
<dbReference type="Proteomes" id="UP000009046">
    <property type="component" value="Unassembled WGS sequence"/>
</dbReference>
<evidence type="ECO:0000256" key="3">
    <source>
        <dbReference type="ARBA" id="ARBA00060902"/>
    </source>
</evidence>
<proteinExistence type="inferred from homology"/>
<evidence type="ECO:0000313" key="6">
    <source>
        <dbReference type="EnsemblMetazoa" id="PHUM534960-PA"/>
    </source>
</evidence>
<reference evidence="6" key="3">
    <citation type="submission" date="2021-02" db="UniProtKB">
        <authorList>
            <consortium name="EnsemblMetazoa"/>
        </authorList>
    </citation>
    <scope>IDENTIFICATION</scope>
    <source>
        <strain evidence="6">USDA</strain>
    </source>
</reference>
<comment type="similarity">
    <text evidence="3">Belongs to the TO family.</text>
</comment>
<dbReference type="GO" id="GO:0007623">
    <property type="term" value="P:circadian rhythm"/>
    <property type="evidence" value="ECO:0007669"/>
    <property type="project" value="UniProtKB-ARBA"/>
</dbReference>
<dbReference type="GeneID" id="8235286"/>
<dbReference type="VEuPathDB" id="VectorBase:PHUM534960"/>
<evidence type="ECO:0000313" key="5">
    <source>
        <dbReference type="EMBL" id="EEB18803.1"/>
    </source>
</evidence>
<name>E0VZJ7_PEDHC</name>
<dbReference type="SMART" id="SM00700">
    <property type="entry name" value="JHBP"/>
    <property type="match status" value="1"/>
</dbReference>
<dbReference type="Pfam" id="PF06585">
    <property type="entry name" value="JHBP"/>
    <property type="match status" value="1"/>
</dbReference>
<reference evidence="5" key="1">
    <citation type="submission" date="2007-04" db="EMBL/GenBank/DDBJ databases">
        <title>Annotation of Pediculus humanus corporis strain USDA.</title>
        <authorList>
            <person name="Kirkness E."/>
            <person name="Hannick L."/>
            <person name="Hass B."/>
            <person name="Bruggner R."/>
            <person name="Lawson D."/>
            <person name="Bidwell S."/>
            <person name="Joardar V."/>
            <person name="Caler E."/>
            <person name="Walenz B."/>
            <person name="Inman J."/>
            <person name="Schobel S."/>
            <person name="Galinsky K."/>
            <person name="Amedeo P."/>
            <person name="Strausberg R."/>
        </authorList>
    </citation>
    <scope>NUCLEOTIDE SEQUENCE</scope>
    <source>
        <strain evidence="5">USDA</strain>
    </source>
</reference>
<gene>
    <name evidence="6" type="primary">8235286</name>
    <name evidence="5" type="ORF">Phum_PHUM534960</name>
</gene>
<keyword evidence="1 4" id="KW-0732">Signal</keyword>
<dbReference type="InParanoid" id="E0VZJ7"/>
<keyword evidence="2" id="KW-0090">Biological rhythms</keyword>
<dbReference type="AlphaFoldDB" id="E0VZJ7"/>
<accession>E0VZJ7</accession>